<proteinExistence type="predicted"/>
<dbReference type="PROSITE" id="PS51257">
    <property type="entry name" value="PROKAR_LIPOPROTEIN"/>
    <property type="match status" value="1"/>
</dbReference>
<evidence type="ECO:0000313" key="1">
    <source>
        <dbReference type="EMBL" id="OIR08572.1"/>
    </source>
</evidence>
<comment type="caution">
    <text evidence="1">The sequence shown here is derived from an EMBL/GenBank/DDBJ whole genome shotgun (WGS) entry which is preliminary data.</text>
</comment>
<gene>
    <name evidence="1" type="ORF">GALL_93660</name>
</gene>
<sequence>MRTPAVFPITFLVLSLSACIYVPVIDESKESAAACETMTKHMSMQNLFETEARDTQGRSNDIPINIGGGCNSECAAAILAAVVVVSAGSAIISGSIVLTGNTVHWLEYQGTCSDGYLNSTKRLFLENVNKSKPIPES</sequence>
<accession>A0A1J5T419</accession>
<dbReference type="AlphaFoldDB" id="A0A1J5T419"/>
<reference evidence="1" key="1">
    <citation type="submission" date="2016-10" db="EMBL/GenBank/DDBJ databases">
        <title>Sequence of Gallionella enrichment culture.</title>
        <authorList>
            <person name="Poehlein A."/>
            <person name="Muehling M."/>
            <person name="Daniel R."/>
        </authorList>
    </citation>
    <scope>NUCLEOTIDE SEQUENCE</scope>
</reference>
<dbReference type="EMBL" id="MLJW01000031">
    <property type="protein sequence ID" value="OIR08572.1"/>
    <property type="molecule type" value="Genomic_DNA"/>
</dbReference>
<organism evidence="1">
    <name type="scientific">mine drainage metagenome</name>
    <dbReference type="NCBI Taxonomy" id="410659"/>
    <lineage>
        <taxon>unclassified sequences</taxon>
        <taxon>metagenomes</taxon>
        <taxon>ecological metagenomes</taxon>
    </lineage>
</organism>
<name>A0A1J5T419_9ZZZZ</name>
<evidence type="ECO:0008006" key="2">
    <source>
        <dbReference type="Google" id="ProtNLM"/>
    </source>
</evidence>
<protein>
    <recommendedName>
        <fullName evidence="2">Lipoprotein</fullName>
    </recommendedName>
</protein>